<dbReference type="Pfam" id="PF21863">
    <property type="entry name" value="HTH_67"/>
    <property type="match status" value="1"/>
</dbReference>
<keyword evidence="2" id="KW-1185">Reference proteome</keyword>
<dbReference type="Proteomes" id="UP001236014">
    <property type="component" value="Chromosome"/>
</dbReference>
<evidence type="ECO:0000313" key="1">
    <source>
        <dbReference type="EMBL" id="WIX84245.1"/>
    </source>
</evidence>
<dbReference type="KEGG" id="acab:QRX50_00840"/>
<dbReference type="EMBL" id="CP127294">
    <property type="protein sequence ID" value="WIX84245.1"/>
    <property type="molecule type" value="Genomic_DNA"/>
</dbReference>
<evidence type="ECO:0000313" key="2">
    <source>
        <dbReference type="Proteomes" id="UP001236014"/>
    </source>
</evidence>
<name>A0A9Y2IPR1_9PSEU</name>
<organism evidence="1 2">
    <name type="scientific">Amycolatopsis carbonis</name>
    <dbReference type="NCBI Taxonomy" id="715471"/>
    <lineage>
        <taxon>Bacteria</taxon>
        <taxon>Bacillati</taxon>
        <taxon>Actinomycetota</taxon>
        <taxon>Actinomycetes</taxon>
        <taxon>Pseudonocardiales</taxon>
        <taxon>Pseudonocardiaceae</taxon>
        <taxon>Amycolatopsis</taxon>
    </lineage>
</organism>
<proteinExistence type="predicted"/>
<reference evidence="1 2" key="1">
    <citation type="submission" date="2023-06" db="EMBL/GenBank/DDBJ databases">
        <authorList>
            <person name="Oyuntsetseg B."/>
            <person name="Kim S.B."/>
        </authorList>
    </citation>
    <scope>NUCLEOTIDE SEQUENCE [LARGE SCALE GENOMIC DNA]</scope>
    <source>
        <strain evidence="1 2">2-15</strain>
    </source>
</reference>
<accession>A0A9Y2IPR1</accession>
<evidence type="ECO:0008006" key="3">
    <source>
        <dbReference type="Google" id="ProtNLM"/>
    </source>
</evidence>
<gene>
    <name evidence="1" type="ORF">QRX50_00840</name>
</gene>
<dbReference type="AlphaFoldDB" id="A0A9Y2IPR1"/>
<dbReference type="InterPro" id="IPR054058">
    <property type="entry name" value="HTH_67"/>
</dbReference>
<dbReference type="RefSeq" id="WP_285974771.1">
    <property type="nucleotide sequence ID" value="NZ_CP127294.1"/>
</dbReference>
<dbReference type="NCBIfam" id="NF047719">
    <property type="entry name" value="SCO6745_fam_HTH"/>
    <property type="match status" value="1"/>
</dbReference>
<protein>
    <recommendedName>
        <fullName evidence="3">SalK</fullName>
    </recommendedName>
</protein>
<sequence>MVVLEPNSSLARRFWVALEPLHAVVYFAPEPAAAAKEVGLRGWWMGYFAGRAAPLGPIGPGPVTSMFYGFAPGMVARALPDAWTFAKPEDVLQSRILAVEAALTRLLPPGAELAELDELAVLLERAVAGCRFDGRPLAAAWASAEPPDRPLARLWLATCALREHRGDGHVLAGVSAGLSGLDASLTHIAAGATTRELVQRARGWTDEEWAGSTARLLSRGLLDSAGRLTASGAAVRHDVEEMTDRLATDPLDALGPAAVDRALELAEPLSRAVVDAGGLPIPNPMGAVRP</sequence>